<dbReference type="EMBL" id="JBHUEE010000009">
    <property type="protein sequence ID" value="MFD1719387.1"/>
    <property type="molecule type" value="Genomic_DNA"/>
</dbReference>
<accession>A0ABW4L828</accession>
<evidence type="ECO:0000313" key="1">
    <source>
        <dbReference type="EMBL" id="MFD1719387.1"/>
    </source>
</evidence>
<proteinExistence type="predicted"/>
<protein>
    <submittedName>
        <fullName evidence="1">DUF2469 domain-containing protein</fullName>
    </submittedName>
</protein>
<gene>
    <name evidence="1" type="ORF">ACFSE6_16200</name>
</gene>
<comment type="caution">
    <text evidence="1">The sequence shown here is derived from an EMBL/GenBank/DDBJ whole genome shotgun (WGS) entry which is preliminary data.</text>
</comment>
<name>A0ABW4L828_9MICO</name>
<evidence type="ECO:0000313" key="2">
    <source>
        <dbReference type="Proteomes" id="UP001597277"/>
    </source>
</evidence>
<organism evidence="1 2">
    <name type="scientific">Georgenia deserti</name>
    <dbReference type="NCBI Taxonomy" id="2093781"/>
    <lineage>
        <taxon>Bacteria</taxon>
        <taxon>Bacillati</taxon>
        <taxon>Actinomycetota</taxon>
        <taxon>Actinomycetes</taxon>
        <taxon>Micrococcales</taxon>
        <taxon>Bogoriellaceae</taxon>
        <taxon>Georgenia</taxon>
    </lineage>
</organism>
<dbReference type="Proteomes" id="UP001597277">
    <property type="component" value="Unassembled WGS sequence"/>
</dbReference>
<reference evidence="2" key="1">
    <citation type="journal article" date="2019" name="Int. J. Syst. Evol. Microbiol.">
        <title>The Global Catalogue of Microorganisms (GCM) 10K type strain sequencing project: providing services to taxonomists for standard genome sequencing and annotation.</title>
        <authorList>
            <consortium name="The Broad Institute Genomics Platform"/>
            <consortium name="The Broad Institute Genome Sequencing Center for Infectious Disease"/>
            <person name="Wu L."/>
            <person name="Ma J."/>
        </authorList>
    </citation>
    <scope>NUCLEOTIDE SEQUENCE [LARGE SCALE GENOMIC DNA]</scope>
    <source>
        <strain evidence="2">JCM 17130</strain>
    </source>
</reference>
<dbReference type="RefSeq" id="WP_388009566.1">
    <property type="nucleotide sequence ID" value="NZ_JBHUEE010000009.1"/>
</dbReference>
<keyword evidence="2" id="KW-1185">Reference proteome</keyword>
<dbReference type="Pfam" id="PF10611">
    <property type="entry name" value="DUF2469"/>
    <property type="match status" value="1"/>
</dbReference>
<sequence length="100" mass="11911">MSAEDLENYETELELDLYREYRDVVGLFAYVVETERRFYLANHVDVQARHDGGEVFFELTLTDAWVWDVYRSARFVKSVRVVTFKDVNIEELAKREIEVP</sequence>
<dbReference type="InterPro" id="IPR019592">
    <property type="entry name" value="DUF2469"/>
</dbReference>